<keyword evidence="3 6" id="KW-1133">Transmembrane helix</keyword>
<feature type="transmembrane region" description="Helical" evidence="6">
    <location>
        <begin position="273"/>
        <end position="291"/>
    </location>
</feature>
<feature type="transmembrane region" description="Helical" evidence="6">
    <location>
        <begin position="212"/>
        <end position="229"/>
    </location>
</feature>
<evidence type="ECO:0000313" key="8">
    <source>
        <dbReference type="Proteomes" id="UP001303889"/>
    </source>
</evidence>
<dbReference type="Proteomes" id="UP001303889">
    <property type="component" value="Unassembled WGS sequence"/>
</dbReference>
<feature type="compositionally biased region" description="Polar residues" evidence="5">
    <location>
        <begin position="389"/>
        <end position="400"/>
    </location>
</feature>
<dbReference type="GO" id="GO:0015095">
    <property type="term" value="F:magnesium ion transmembrane transporter activity"/>
    <property type="evidence" value="ECO:0007669"/>
    <property type="project" value="InterPro"/>
</dbReference>
<feature type="transmembrane region" description="Helical" evidence="6">
    <location>
        <begin position="104"/>
        <end position="124"/>
    </location>
</feature>
<dbReference type="GO" id="GO:0016020">
    <property type="term" value="C:membrane"/>
    <property type="evidence" value="ECO:0007669"/>
    <property type="project" value="UniProtKB-SubCell"/>
</dbReference>
<dbReference type="AlphaFoldDB" id="A0AAN6MCQ8"/>
<name>A0AAN6MCQ8_9PEZI</name>
<dbReference type="InterPro" id="IPR008521">
    <property type="entry name" value="Mg_trans_NIPA"/>
</dbReference>
<evidence type="ECO:0008006" key="9">
    <source>
        <dbReference type="Google" id="ProtNLM"/>
    </source>
</evidence>
<dbReference type="SUPFAM" id="SSF103481">
    <property type="entry name" value="Multidrug resistance efflux transporter EmrE"/>
    <property type="match status" value="1"/>
</dbReference>
<sequence length="432" mass="46277">MLEDKYIGLALAMSSSLAIGTSFVITKKGLMQAEERHGFEGDGFVYLRNPMWWAGIICLVIGEIFNFAAYAFAPAILVTPLGALSVLIGAVLGSYILKEELGTLGRLGSAICLIGAVIIVLHAPPDEEIQTIDKILEYAIQPGFLLYSLTVCVFAGVMIYKVGPVYGKKNPLIYLSICSTVGSISVMAVKAFGIALKLTFAGHNQFSHPSTYVFMIITVVCILTQMNYFNKALSQFPTNIVNPLYYVTFTTATLCASFILFKGFNTTEAVNTLSLLCGFLVTFTGVYLLNLSRGDPNGTKMLARRDNGDITGTDMISSIQTRMSMEARRSQSRRSIGGPGGGGGADREGLIRAYDEEEAAGGFGLTDLAEDTDEDDDPRSPMIPAFPPQRSNGHPPNGSSRLGVKNADGAMELQIRKSGGGGEVMMQGTSGV</sequence>
<dbReference type="PANTHER" id="PTHR12570">
    <property type="match status" value="1"/>
</dbReference>
<feature type="compositionally biased region" description="Acidic residues" evidence="5">
    <location>
        <begin position="368"/>
        <end position="377"/>
    </location>
</feature>
<comment type="caution">
    <text evidence="7">The sequence shown here is derived from an EMBL/GenBank/DDBJ whole genome shotgun (WGS) entry which is preliminary data.</text>
</comment>
<evidence type="ECO:0000256" key="2">
    <source>
        <dbReference type="ARBA" id="ARBA00022692"/>
    </source>
</evidence>
<accession>A0AAN6MCQ8</accession>
<comment type="subcellular location">
    <subcellularLocation>
        <location evidence="1">Membrane</location>
        <topology evidence="1">Multi-pass membrane protein</topology>
    </subcellularLocation>
</comment>
<evidence type="ECO:0000256" key="4">
    <source>
        <dbReference type="ARBA" id="ARBA00023136"/>
    </source>
</evidence>
<gene>
    <name evidence="7" type="ORF">C8A05DRAFT_47540</name>
</gene>
<dbReference type="EMBL" id="MU856016">
    <property type="protein sequence ID" value="KAK3898029.1"/>
    <property type="molecule type" value="Genomic_DNA"/>
</dbReference>
<dbReference type="PANTHER" id="PTHR12570:SF85">
    <property type="entry name" value="DUF803 DOMAIN MEMBRANE PROTEIN (AFU_ORTHOLOGUE AFUA_1G15880)"/>
    <property type="match status" value="1"/>
</dbReference>
<reference evidence="7" key="1">
    <citation type="journal article" date="2023" name="Mol. Phylogenet. Evol.">
        <title>Genome-scale phylogeny and comparative genomics of the fungal order Sordariales.</title>
        <authorList>
            <person name="Hensen N."/>
            <person name="Bonometti L."/>
            <person name="Westerberg I."/>
            <person name="Brannstrom I.O."/>
            <person name="Guillou S."/>
            <person name="Cros-Aarteil S."/>
            <person name="Calhoun S."/>
            <person name="Haridas S."/>
            <person name="Kuo A."/>
            <person name="Mondo S."/>
            <person name="Pangilinan J."/>
            <person name="Riley R."/>
            <person name="LaButti K."/>
            <person name="Andreopoulos B."/>
            <person name="Lipzen A."/>
            <person name="Chen C."/>
            <person name="Yan M."/>
            <person name="Daum C."/>
            <person name="Ng V."/>
            <person name="Clum A."/>
            <person name="Steindorff A."/>
            <person name="Ohm R.A."/>
            <person name="Martin F."/>
            <person name="Silar P."/>
            <person name="Natvig D.O."/>
            <person name="Lalanne C."/>
            <person name="Gautier V."/>
            <person name="Ament-Velasquez S.L."/>
            <person name="Kruys A."/>
            <person name="Hutchinson M.I."/>
            <person name="Powell A.J."/>
            <person name="Barry K."/>
            <person name="Miller A.N."/>
            <person name="Grigoriev I.V."/>
            <person name="Debuchy R."/>
            <person name="Gladieux P."/>
            <person name="Hiltunen Thoren M."/>
            <person name="Johannesson H."/>
        </authorList>
    </citation>
    <scope>NUCLEOTIDE SEQUENCE</scope>
    <source>
        <strain evidence="7">CBS 103.79</strain>
    </source>
</reference>
<feature type="transmembrane region" description="Helical" evidence="6">
    <location>
        <begin position="144"/>
        <end position="160"/>
    </location>
</feature>
<feature type="transmembrane region" description="Helical" evidence="6">
    <location>
        <begin position="172"/>
        <end position="192"/>
    </location>
</feature>
<feature type="transmembrane region" description="Helical" evidence="6">
    <location>
        <begin position="6"/>
        <end position="26"/>
    </location>
</feature>
<protein>
    <recommendedName>
        <fullName evidence="9">Magnesium transporter</fullName>
    </recommendedName>
</protein>
<organism evidence="7 8">
    <name type="scientific">Staphylotrichum tortipilum</name>
    <dbReference type="NCBI Taxonomy" id="2831512"/>
    <lineage>
        <taxon>Eukaryota</taxon>
        <taxon>Fungi</taxon>
        <taxon>Dikarya</taxon>
        <taxon>Ascomycota</taxon>
        <taxon>Pezizomycotina</taxon>
        <taxon>Sordariomycetes</taxon>
        <taxon>Sordariomycetidae</taxon>
        <taxon>Sordariales</taxon>
        <taxon>Chaetomiaceae</taxon>
        <taxon>Staphylotrichum</taxon>
    </lineage>
</organism>
<feature type="transmembrane region" description="Helical" evidence="6">
    <location>
        <begin position="78"/>
        <end position="97"/>
    </location>
</feature>
<feature type="region of interest" description="Disordered" evidence="5">
    <location>
        <begin position="322"/>
        <end position="348"/>
    </location>
</feature>
<dbReference type="Pfam" id="PF05653">
    <property type="entry name" value="Mg_trans_NIPA"/>
    <property type="match status" value="1"/>
</dbReference>
<feature type="region of interest" description="Disordered" evidence="5">
    <location>
        <begin position="362"/>
        <end position="409"/>
    </location>
</feature>
<dbReference type="InterPro" id="IPR037185">
    <property type="entry name" value="EmrE-like"/>
</dbReference>
<keyword evidence="8" id="KW-1185">Reference proteome</keyword>
<keyword evidence="4 6" id="KW-0472">Membrane</keyword>
<evidence type="ECO:0000313" key="7">
    <source>
        <dbReference type="EMBL" id="KAK3898029.1"/>
    </source>
</evidence>
<evidence type="ECO:0000256" key="5">
    <source>
        <dbReference type="SAM" id="MobiDB-lite"/>
    </source>
</evidence>
<keyword evidence="2 6" id="KW-0812">Transmembrane</keyword>
<proteinExistence type="predicted"/>
<feature type="transmembrane region" description="Helical" evidence="6">
    <location>
        <begin position="241"/>
        <end position="261"/>
    </location>
</feature>
<feature type="transmembrane region" description="Helical" evidence="6">
    <location>
        <begin position="52"/>
        <end position="72"/>
    </location>
</feature>
<evidence type="ECO:0000256" key="1">
    <source>
        <dbReference type="ARBA" id="ARBA00004141"/>
    </source>
</evidence>
<evidence type="ECO:0000256" key="3">
    <source>
        <dbReference type="ARBA" id="ARBA00022989"/>
    </source>
</evidence>
<evidence type="ECO:0000256" key="6">
    <source>
        <dbReference type="SAM" id="Phobius"/>
    </source>
</evidence>
<reference evidence="7" key="2">
    <citation type="submission" date="2023-05" db="EMBL/GenBank/DDBJ databases">
        <authorList>
            <consortium name="Lawrence Berkeley National Laboratory"/>
            <person name="Steindorff A."/>
            <person name="Hensen N."/>
            <person name="Bonometti L."/>
            <person name="Westerberg I."/>
            <person name="Brannstrom I.O."/>
            <person name="Guillou S."/>
            <person name="Cros-Aarteil S."/>
            <person name="Calhoun S."/>
            <person name="Haridas S."/>
            <person name="Kuo A."/>
            <person name="Mondo S."/>
            <person name="Pangilinan J."/>
            <person name="Riley R."/>
            <person name="Labutti K."/>
            <person name="Andreopoulos B."/>
            <person name="Lipzen A."/>
            <person name="Chen C."/>
            <person name="Yanf M."/>
            <person name="Daum C."/>
            <person name="Ng V."/>
            <person name="Clum A."/>
            <person name="Ohm R."/>
            <person name="Martin F."/>
            <person name="Silar P."/>
            <person name="Natvig D."/>
            <person name="Lalanne C."/>
            <person name="Gautier V."/>
            <person name="Ament-Velasquez S.L."/>
            <person name="Kruys A."/>
            <person name="Hutchinson M.I."/>
            <person name="Powell A.J."/>
            <person name="Barry K."/>
            <person name="Miller A.N."/>
            <person name="Grigoriev I.V."/>
            <person name="Debuchy R."/>
            <person name="Gladieux P."/>
            <person name="Thoren M.H."/>
            <person name="Johannesson H."/>
        </authorList>
    </citation>
    <scope>NUCLEOTIDE SEQUENCE</scope>
    <source>
        <strain evidence="7">CBS 103.79</strain>
    </source>
</reference>